<sequence>MRENESRLTEEVKATLERFSDLTKLSKFDATVVYKEVVGPFLKETVLSSTEDINSLTGGAEVDEVVQNLGLNSDVVKEIKEEVYVQRLSEIVSSAEGGHLLGGAECGPQETYGVPNYRGGDGSEAPHPPKSFNLKALKRKRTKLKKLKLTESVISF</sequence>
<proteinExistence type="predicted"/>
<accession>A0A9W7BW25</accession>
<name>A0A9W7BW25_9STRA</name>
<evidence type="ECO:0000313" key="1">
    <source>
        <dbReference type="EMBL" id="GMH97416.1"/>
    </source>
</evidence>
<gene>
    <name evidence="1" type="ORF">TrST_g12856</name>
</gene>
<comment type="caution">
    <text evidence="1">The sequence shown here is derived from an EMBL/GenBank/DDBJ whole genome shotgun (WGS) entry which is preliminary data.</text>
</comment>
<dbReference type="OrthoDB" id="191196at2759"/>
<organism evidence="1 2">
    <name type="scientific">Triparma strigata</name>
    <dbReference type="NCBI Taxonomy" id="1606541"/>
    <lineage>
        <taxon>Eukaryota</taxon>
        <taxon>Sar</taxon>
        <taxon>Stramenopiles</taxon>
        <taxon>Ochrophyta</taxon>
        <taxon>Bolidophyceae</taxon>
        <taxon>Parmales</taxon>
        <taxon>Triparmaceae</taxon>
        <taxon>Triparma</taxon>
    </lineage>
</organism>
<keyword evidence="2" id="KW-1185">Reference proteome</keyword>
<reference evidence="2" key="1">
    <citation type="journal article" date="2023" name="Commun. Biol.">
        <title>Genome analysis of Parmales, the sister group of diatoms, reveals the evolutionary specialization of diatoms from phago-mixotrophs to photoautotrophs.</title>
        <authorList>
            <person name="Ban H."/>
            <person name="Sato S."/>
            <person name="Yoshikawa S."/>
            <person name="Yamada K."/>
            <person name="Nakamura Y."/>
            <person name="Ichinomiya M."/>
            <person name="Sato N."/>
            <person name="Blanc-Mathieu R."/>
            <person name="Endo H."/>
            <person name="Kuwata A."/>
            <person name="Ogata H."/>
        </authorList>
    </citation>
    <scope>NUCLEOTIDE SEQUENCE [LARGE SCALE GENOMIC DNA]</scope>
    <source>
        <strain evidence="2">NIES 3701</strain>
    </source>
</reference>
<dbReference type="Proteomes" id="UP001165085">
    <property type="component" value="Unassembled WGS sequence"/>
</dbReference>
<evidence type="ECO:0000313" key="2">
    <source>
        <dbReference type="Proteomes" id="UP001165085"/>
    </source>
</evidence>
<dbReference type="EMBL" id="BRXY01000492">
    <property type="protein sequence ID" value="GMH97416.1"/>
    <property type="molecule type" value="Genomic_DNA"/>
</dbReference>
<protein>
    <submittedName>
        <fullName evidence="1">Uncharacterized protein</fullName>
    </submittedName>
</protein>
<dbReference type="AlphaFoldDB" id="A0A9W7BW25"/>